<protein>
    <submittedName>
        <fullName evidence="2">Uncharacterized protein</fullName>
    </submittedName>
</protein>
<evidence type="ECO:0000313" key="2">
    <source>
        <dbReference type="EMBL" id="CAL8083705.1"/>
    </source>
</evidence>
<feature type="compositionally biased region" description="Basic residues" evidence="1">
    <location>
        <begin position="219"/>
        <end position="228"/>
    </location>
</feature>
<organism evidence="2 3">
    <name type="scientific">Orchesella dallaii</name>
    <dbReference type="NCBI Taxonomy" id="48710"/>
    <lineage>
        <taxon>Eukaryota</taxon>
        <taxon>Metazoa</taxon>
        <taxon>Ecdysozoa</taxon>
        <taxon>Arthropoda</taxon>
        <taxon>Hexapoda</taxon>
        <taxon>Collembola</taxon>
        <taxon>Entomobryomorpha</taxon>
        <taxon>Entomobryoidea</taxon>
        <taxon>Orchesellidae</taxon>
        <taxon>Orchesellinae</taxon>
        <taxon>Orchesella</taxon>
    </lineage>
</organism>
<feature type="region of interest" description="Disordered" evidence="1">
    <location>
        <begin position="121"/>
        <end position="144"/>
    </location>
</feature>
<comment type="caution">
    <text evidence="2">The sequence shown here is derived from an EMBL/GenBank/DDBJ whole genome shotgun (WGS) entry which is preliminary data.</text>
</comment>
<evidence type="ECO:0000256" key="1">
    <source>
        <dbReference type="SAM" id="MobiDB-lite"/>
    </source>
</evidence>
<name>A0ABP1PZM4_9HEXA</name>
<feature type="region of interest" description="Disordered" evidence="1">
    <location>
        <begin position="180"/>
        <end position="199"/>
    </location>
</feature>
<dbReference type="EMBL" id="CAXLJM020000016">
    <property type="protein sequence ID" value="CAL8083705.1"/>
    <property type="molecule type" value="Genomic_DNA"/>
</dbReference>
<keyword evidence="3" id="KW-1185">Reference proteome</keyword>
<sequence>MFSYRAIIAQREAYQNTIQYQQDFKILFDRKHPDLTLEFGDFVALSVPQVKKGKVAKWQPRWIGPFRILRQTGPTNYEIVDAHPLCERPKHGEDVRVIGMCRARPSTISIPLQLFNEQQELEEEFHSAPSSQGEDPPPSPLRVIAPPITLSPIVPVPEPIVFQRLKTPEAVILPNAIVSESDTESDSSTSSLRRSARSRNPAKRFGFDEYVEQGSSRARCARSKRSSKKKENPIADMFKVVPGEKPDPNVDKPLPIPQQAMEVVQSDPDPTMLPVANGDIPFGISNL</sequence>
<proteinExistence type="predicted"/>
<dbReference type="Proteomes" id="UP001642540">
    <property type="component" value="Unassembled WGS sequence"/>
</dbReference>
<reference evidence="2 3" key="1">
    <citation type="submission" date="2024-08" db="EMBL/GenBank/DDBJ databases">
        <authorList>
            <person name="Cucini C."/>
            <person name="Frati F."/>
        </authorList>
    </citation>
    <scope>NUCLEOTIDE SEQUENCE [LARGE SCALE GENOMIC DNA]</scope>
</reference>
<accession>A0ABP1PZM4</accession>
<evidence type="ECO:0000313" key="3">
    <source>
        <dbReference type="Proteomes" id="UP001642540"/>
    </source>
</evidence>
<gene>
    <name evidence="2" type="ORF">ODALV1_LOCUS5577</name>
</gene>
<feature type="region of interest" description="Disordered" evidence="1">
    <location>
        <begin position="214"/>
        <end position="235"/>
    </location>
</feature>